<evidence type="ECO:0000313" key="1">
    <source>
        <dbReference type="EMBL" id="RVW03013.1"/>
    </source>
</evidence>
<keyword evidence="2" id="KW-1185">Reference proteome</keyword>
<reference evidence="1 2" key="1">
    <citation type="submission" date="2018-11" db="EMBL/GenBank/DDBJ databases">
        <title>Rhodococcus spongicola sp. nov. and Rhodococcus xishaensis sp. nov. from marine sponges.</title>
        <authorList>
            <person name="Li L."/>
            <person name="Lin H.W."/>
        </authorList>
    </citation>
    <scope>NUCLEOTIDE SEQUENCE [LARGE SCALE GENOMIC DNA]</scope>
    <source>
        <strain evidence="1 2">LHW51113</strain>
    </source>
</reference>
<sequence length="123" mass="13519">MKPLPEAWTLLVENETVQDPSTGNLFPSPPTEVPWTGLLQQRQLSPASAVGNTEFTAGHVVSSYVLLLDPGIEPLPTSKDAFRDADGAIYRIQGRPRQRRMASGSRRPAYIAANVRMVSDMKE</sequence>
<evidence type="ECO:0000313" key="2">
    <source>
        <dbReference type="Proteomes" id="UP000283479"/>
    </source>
</evidence>
<dbReference type="RefSeq" id="WP_127953614.1">
    <property type="nucleotide sequence ID" value="NZ_RKLO01000003.1"/>
</dbReference>
<comment type="caution">
    <text evidence="1">The sequence shown here is derived from an EMBL/GenBank/DDBJ whole genome shotgun (WGS) entry which is preliminary data.</text>
</comment>
<name>A0A3S3E0B2_9NOCA</name>
<gene>
    <name evidence="1" type="ORF">EGT50_09900</name>
</gene>
<dbReference type="EMBL" id="RKLO01000003">
    <property type="protein sequence ID" value="RVW03013.1"/>
    <property type="molecule type" value="Genomic_DNA"/>
</dbReference>
<proteinExistence type="predicted"/>
<dbReference type="OrthoDB" id="4466976at2"/>
<accession>A0A3S3E0B2</accession>
<dbReference type="Proteomes" id="UP000283479">
    <property type="component" value="Unassembled WGS sequence"/>
</dbReference>
<organism evidence="1 2">
    <name type="scientific">Rhodococcus xishaensis</name>
    <dbReference type="NCBI Taxonomy" id="2487364"/>
    <lineage>
        <taxon>Bacteria</taxon>
        <taxon>Bacillati</taxon>
        <taxon>Actinomycetota</taxon>
        <taxon>Actinomycetes</taxon>
        <taxon>Mycobacteriales</taxon>
        <taxon>Nocardiaceae</taxon>
        <taxon>Rhodococcus</taxon>
    </lineage>
</organism>
<protein>
    <submittedName>
        <fullName evidence="1">Uncharacterized protein</fullName>
    </submittedName>
</protein>
<dbReference type="AlphaFoldDB" id="A0A3S3E0B2"/>